<organism evidence="1">
    <name type="scientific">marine sediment metagenome</name>
    <dbReference type="NCBI Taxonomy" id="412755"/>
    <lineage>
        <taxon>unclassified sequences</taxon>
        <taxon>metagenomes</taxon>
        <taxon>ecological metagenomes</taxon>
    </lineage>
</organism>
<feature type="non-terminal residue" evidence="1">
    <location>
        <position position="169"/>
    </location>
</feature>
<proteinExistence type="predicted"/>
<gene>
    <name evidence="1" type="ORF">S12H4_43774</name>
</gene>
<dbReference type="AlphaFoldDB" id="X1VNV6"/>
<protein>
    <submittedName>
        <fullName evidence="1">Uncharacterized protein</fullName>
    </submittedName>
</protein>
<name>X1VNV6_9ZZZZ</name>
<reference evidence="1" key="1">
    <citation type="journal article" date="2014" name="Front. Microbiol.">
        <title>High frequency of phylogenetically diverse reductive dehalogenase-homologous genes in deep subseafloor sedimentary metagenomes.</title>
        <authorList>
            <person name="Kawai M."/>
            <person name="Futagami T."/>
            <person name="Toyoda A."/>
            <person name="Takaki Y."/>
            <person name="Nishi S."/>
            <person name="Hori S."/>
            <person name="Arai W."/>
            <person name="Tsubouchi T."/>
            <person name="Morono Y."/>
            <person name="Uchiyama I."/>
            <person name="Ito T."/>
            <person name="Fujiyama A."/>
            <person name="Inagaki F."/>
            <person name="Takami H."/>
        </authorList>
    </citation>
    <scope>NUCLEOTIDE SEQUENCE</scope>
    <source>
        <strain evidence="1">Expedition CK06-06</strain>
    </source>
</reference>
<dbReference type="EMBL" id="BARW01026903">
    <property type="protein sequence ID" value="GAJ10550.1"/>
    <property type="molecule type" value="Genomic_DNA"/>
</dbReference>
<comment type="caution">
    <text evidence="1">The sequence shown here is derived from an EMBL/GenBank/DDBJ whole genome shotgun (WGS) entry which is preliminary data.</text>
</comment>
<accession>X1VNV6</accession>
<evidence type="ECO:0000313" key="1">
    <source>
        <dbReference type="EMBL" id="GAJ10550.1"/>
    </source>
</evidence>
<sequence>MALWLNRAGGRGEYERRFLDTDRIYLTWEGLNNDLSKIKSRSELDKLLKKVYKNSKNTTIRNWLGQIWPFVKEMKEGDWVVLPSKLKPAAIHFAEITGPYTHDAKAEDPYFHYRSVKWMATDIPRSVFDQDILYSFGAFMTVCRIQRNDAENRIFKIAKAGWKTQPVNQ</sequence>